<evidence type="ECO:0000256" key="2">
    <source>
        <dbReference type="SAM" id="MobiDB-lite"/>
    </source>
</evidence>
<organism evidence="3 4">
    <name type="scientific">Stylosanthes scabra</name>
    <dbReference type="NCBI Taxonomy" id="79078"/>
    <lineage>
        <taxon>Eukaryota</taxon>
        <taxon>Viridiplantae</taxon>
        <taxon>Streptophyta</taxon>
        <taxon>Embryophyta</taxon>
        <taxon>Tracheophyta</taxon>
        <taxon>Spermatophyta</taxon>
        <taxon>Magnoliopsida</taxon>
        <taxon>eudicotyledons</taxon>
        <taxon>Gunneridae</taxon>
        <taxon>Pentapetalae</taxon>
        <taxon>rosids</taxon>
        <taxon>fabids</taxon>
        <taxon>Fabales</taxon>
        <taxon>Fabaceae</taxon>
        <taxon>Papilionoideae</taxon>
        <taxon>50 kb inversion clade</taxon>
        <taxon>dalbergioids sensu lato</taxon>
        <taxon>Dalbergieae</taxon>
        <taxon>Pterocarpus clade</taxon>
        <taxon>Stylosanthes</taxon>
    </lineage>
</organism>
<keyword evidence="1" id="KW-0175">Coiled coil</keyword>
<protein>
    <submittedName>
        <fullName evidence="3">Uncharacterized protein</fullName>
    </submittedName>
</protein>
<comment type="caution">
    <text evidence="3">The sequence shown here is derived from an EMBL/GenBank/DDBJ whole genome shotgun (WGS) entry which is preliminary data.</text>
</comment>
<feature type="compositionally biased region" description="Basic and acidic residues" evidence="2">
    <location>
        <begin position="332"/>
        <end position="351"/>
    </location>
</feature>
<gene>
    <name evidence="3" type="ORF">PIB30_086182</name>
</gene>
<feature type="region of interest" description="Disordered" evidence="2">
    <location>
        <begin position="320"/>
        <end position="376"/>
    </location>
</feature>
<name>A0ABU6ZRN4_9FABA</name>
<evidence type="ECO:0000256" key="1">
    <source>
        <dbReference type="SAM" id="Coils"/>
    </source>
</evidence>
<dbReference type="EMBL" id="JASCZI010273326">
    <property type="protein sequence ID" value="MED6224647.1"/>
    <property type="molecule type" value="Genomic_DNA"/>
</dbReference>
<proteinExistence type="predicted"/>
<sequence length="529" mass="59321">MRSLKKENGSPSPLLLLHPFPVQGFRQPYTLSYFQIRQFRPSWPLFVRLSSFNCCDSRPYLLFLGLMGGGIAENSQGGQAAAAVQIPRELPSIYRWVTNDMLGTPSSLDQQYLDELKLTGVLFGGGDLERRYRVEASRLGNGSSPQPSFRAPSQLHPNVWSSIRCFELVTEFLELPQDPEVFLYLFKLYSSNTSGKTKKGYTSVRSGKHRKIFGLYEDSFHDFKGRYFKIFPVGDHRPFWLSLEGDGLFPPYWSDKVGFDVVPVTSQIPAEYPGEARRAIGNFCFAGAVPQARVARATSGPSSLGWASTPPIILMSRNRATPERGSSNETGRGQDHLVDVSSPLREEELRHPSPRKRPAEAGVGRSKRPKVSEGGPWEFSAMDRSFDASGFIVANLLGPCVQEALRDYDPVESVRWVEWAMLRAATILKSVEPCLTVADEVERWNAKLLGDLKVLDLQKLIVEEEKADAVAAKLKDEEELKSAETRLETLAKEKDQEIERLKLEAERFRGLVAEEKVRADLAEVSMSEL</sequence>
<evidence type="ECO:0000313" key="4">
    <source>
        <dbReference type="Proteomes" id="UP001341840"/>
    </source>
</evidence>
<dbReference type="Proteomes" id="UP001341840">
    <property type="component" value="Unassembled WGS sequence"/>
</dbReference>
<accession>A0ABU6ZRN4</accession>
<evidence type="ECO:0000313" key="3">
    <source>
        <dbReference type="EMBL" id="MED6224647.1"/>
    </source>
</evidence>
<keyword evidence="4" id="KW-1185">Reference proteome</keyword>
<reference evidence="3 4" key="1">
    <citation type="journal article" date="2023" name="Plants (Basel)">
        <title>Bridging the Gap: Combining Genomics and Transcriptomics Approaches to Understand Stylosanthes scabra, an Orphan Legume from the Brazilian Caatinga.</title>
        <authorList>
            <person name="Ferreira-Neto J.R.C."/>
            <person name="da Silva M.D."/>
            <person name="Binneck E."/>
            <person name="de Melo N.F."/>
            <person name="da Silva R.H."/>
            <person name="de Melo A.L.T.M."/>
            <person name="Pandolfi V."/>
            <person name="Bustamante F.O."/>
            <person name="Brasileiro-Vidal A.C."/>
            <person name="Benko-Iseppon A.M."/>
        </authorList>
    </citation>
    <scope>NUCLEOTIDE SEQUENCE [LARGE SCALE GENOMIC DNA]</scope>
    <source>
        <tissue evidence="3">Leaves</tissue>
    </source>
</reference>
<feature type="coiled-coil region" evidence="1">
    <location>
        <begin position="457"/>
        <end position="511"/>
    </location>
</feature>